<accession>A0A2H9TAX0</accession>
<dbReference type="GO" id="GO:0071424">
    <property type="term" value="F:rRNA (cytosine-N4-)-methyltransferase activity"/>
    <property type="evidence" value="ECO:0007669"/>
    <property type="project" value="TreeGrafter"/>
</dbReference>
<sequence length="307" mass="34644">MALDNQLHKTVLLKEAVNAWLTDNNGIYIDGTFGRGGHTRRLLSKLSDKGRVFGFDKDNEAIRVGEMLSEEDRRFHIYHDSFTGMSCHFEPGSVDGILMDLGVSSPQLDEAHRGFSFMHDGPLDMRMDCQAGESAAQWLARAEEQVISKVLWEFGEERFSRRIARAIIVAREQTPIVTTAQLAGIIASACPVKEKHKHPATRSFQAIRIYINRELEDLSDGLNAAIELLKPGGHLVVISFHSLEDRIAKRFIRKHVKGDELPRWLPVTEEQMHRRLKNVGKAVRASVEEIVANSRSRSAIMRVAQKL</sequence>
<dbReference type="InterPro" id="IPR023397">
    <property type="entry name" value="SAM-dep_MeTrfase_MraW_recog"/>
</dbReference>
<keyword evidence="6" id="KW-0949">S-adenosyl-L-methionine</keyword>
<evidence type="ECO:0000256" key="6">
    <source>
        <dbReference type="ARBA" id="ARBA00022691"/>
    </source>
</evidence>
<dbReference type="InterPro" id="IPR029063">
    <property type="entry name" value="SAM-dependent_MTases_sf"/>
</dbReference>
<dbReference type="FunFam" id="1.10.150.170:FF:000001">
    <property type="entry name" value="Ribosomal RNA small subunit methyltransferase H"/>
    <property type="match status" value="1"/>
</dbReference>
<name>A0A2H9TAX0_9ZZZZ</name>
<evidence type="ECO:0000313" key="7">
    <source>
        <dbReference type="EMBL" id="PJE80354.1"/>
    </source>
</evidence>
<dbReference type="SUPFAM" id="SSF81799">
    <property type="entry name" value="Putative methyltransferase TM0872, insert domain"/>
    <property type="match status" value="1"/>
</dbReference>
<protein>
    <submittedName>
        <fullName evidence="7">Ribosomal RNA small subunit methyltransferase H</fullName>
        <ecNumber evidence="7">2.1.1.199</ecNumber>
    </submittedName>
</protein>
<dbReference type="InterPro" id="IPR002903">
    <property type="entry name" value="RsmH"/>
</dbReference>
<evidence type="ECO:0000256" key="3">
    <source>
        <dbReference type="ARBA" id="ARBA00022552"/>
    </source>
</evidence>
<dbReference type="Gene3D" id="1.10.150.170">
    <property type="entry name" value="Putative methyltransferase TM0872, insert domain"/>
    <property type="match status" value="1"/>
</dbReference>
<dbReference type="HAMAP" id="MF_01007">
    <property type="entry name" value="16SrRNA_methyltr_H"/>
    <property type="match status" value="1"/>
</dbReference>
<keyword evidence="4 7" id="KW-0489">Methyltransferase</keyword>
<keyword evidence="2" id="KW-0963">Cytoplasm</keyword>
<dbReference type="Gene3D" id="3.40.50.150">
    <property type="entry name" value="Vaccinia Virus protein VP39"/>
    <property type="match status" value="1"/>
</dbReference>
<dbReference type="EC" id="2.1.1.199" evidence="7"/>
<dbReference type="AlphaFoldDB" id="A0A2H9TAX0"/>
<dbReference type="GO" id="GO:0070475">
    <property type="term" value="P:rRNA base methylation"/>
    <property type="evidence" value="ECO:0007669"/>
    <property type="project" value="TreeGrafter"/>
</dbReference>
<evidence type="ECO:0000256" key="5">
    <source>
        <dbReference type="ARBA" id="ARBA00022679"/>
    </source>
</evidence>
<comment type="similarity">
    <text evidence="1">Belongs to the methyltransferase superfamily. RsmH family.</text>
</comment>
<proteinExistence type="inferred from homology"/>
<reference evidence="7" key="1">
    <citation type="journal article" date="2017" name="Appl. Environ. Microbiol.">
        <title>Molecular characterization of an Endozoicomonas-like organism causing infection in king scallop Pecten maximus L.</title>
        <authorList>
            <person name="Cano I."/>
            <person name="van Aerle R."/>
            <person name="Ross S."/>
            <person name="Verner-Jeffreys D.W."/>
            <person name="Paley R.K."/>
            <person name="Rimmer G."/>
            <person name="Ryder D."/>
            <person name="Hooper P."/>
            <person name="Stone D."/>
            <person name="Feist S.W."/>
        </authorList>
    </citation>
    <scope>NUCLEOTIDE SEQUENCE</scope>
</reference>
<dbReference type="EMBL" id="NSIT01000020">
    <property type="protein sequence ID" value="PJE80354.1"/>
    <property type="molecule type" value="Genomic_DNA"/>
</dbReference>
<comment type="caution">
    <text evidence="7">The sequence shown here is derived from an EMBL/GenBank/DDBJ whole genome shotgun (WGS) entry which is preliminary data.</text>
</comment>
<evidence type="ECO:0000256" key="4">
    <source>
        <dbReference type="ARBA" id="ARBA00022603"/>
    </source>
</evidence>
<dbReference type="GO" id="GO:0005737">
    <property type="term" value="C:cytoplasm"/>
    <property type="evidence" value="ECO:0007669"/>
    <property type="project" value="TreeGrafter"/>
</dbReference>
<dbReference type="NCBIfam" id="TIGR00006">
    <property type="entry name" value="16S rRNA (cytosine(1402)-N(4))-methyltransferase RsmH"/>
    <property type="match status" value="1"/>
</dbReference>
<dbReference type="PANTHER" id="PTHR11265">
    <property type="entry name" value="S-ADENOSYL-METHYLTRANSFERASE MRAW"/>
    <property type="match status" value="1"/>
</dbReference>
<dbReference type="SUPFAM" id="SSF53335">
    <property type="entry name" value="S-adenosyl-L-methionine-dependent methyltransferases"/>
    <property type="match status" value="1"/>
</dbReference>
<keyword evidence="3" id="KW-0698">rRNA processing</keyword>
<gene>
    <name evidence="7" type="primary">rsmH</name>
    <name evidence="7" type="ORF">CI610_00637</name>
</gene>
<dbReference type="PANTHER" id="PTHR11265:SF0">
    <property type="entry name" value="12S RRNA N4-METHYLCYTIDINE METHYLTRANSFERASE"/>
    <property type="match status" value="1"/>
</dbReference>
<evidence type="ECO:0000256" key="2">
    <source>
        <dbReference type="ARBA" id="ARBA00022490"/>
    </source>
</evidence>
<organism evidence="7">
    <name type="scientific">invertebrate metagenome</name>
    <dbReference type="NCBI Taxonomy" id="1711999"/>
    <lineage>
        <taxon>unclassified sequences</taxon>
        <taxon>metagenomes</taxon>
        <taxon>organismal metagenomes</taxon>
    </lineage>
</organism>
<dbReference type="PIRSF" id="PIRSF004486">
    <property type="entry name" value="MraW"/>
    <property type="match status" value="1"/>
</dbReference>
<dbReference type="Pfam" id="PF01795">
    <property type="entry name" value="Methyltransf_5"/>
    <property type="match status" value="1"/>
</dbReference>
<evidence type="ECO:0000256" key="1">
    <source>
        <dbReference type="ARBA" id="ARBA00010396"/>
    </source>
</evidence>
<keyword evidence="5 7" id="KW-0808">Transferase</keyword>